<proteinExistence type="predicted"/>
<organism evidence="1">
    <name type="scientific">Myoviridae sp. ct31P9</name>
    <dbReference type="NCBI Taxonomy" id="2827657"/>
    <lineage>
        <taxon>Viruses</taxon>
        <taxon>Duplodnaviria</taxon>
        <taxon>Heunggongvirae</taxon>
        <taxon>Uroviricota</taxon>
        <taxon>Caudoviricetes</taxon>
    </lineage>
</organism>
<reference evidence="1" key="1">
    <citation type="journal article" date="2021" name="Proc. Natl. Acad. Sci. U.S.A.">
        <title>A Catalog of Tens of Thousands of Viruses from Human Metagenomes Reveals Hidden Associations with Chronic Diseases.</title>
        <authorList>
            <person name="Tisza M.J."/>
            <person name="Buck C.B."/>
        </authorList>
    </citation>
    <scope>NUCLEOTIDE SEQUENCE</scope>
    <source>
        <strain evidence="1">Ct31P9</strain>
    </source>
</reference>
<dbReference type="EMBL" id="BK032738">
    <property type="protein sequence ID" value="DAF57765.1"/>
    <property type="molecule type" value="Genomic_DNA"/>
</dbReference>
<evidence type="ECO:0000313" key="1">
    <source>
        <dbReference type="EMBL" id="DAF57765.1"/>
    </source>
</evidence>
<sequence length="104" mass="11768">MIHFDDELHIGSDWARNYVIPNENGDYSAASVVMKVRAMNGVLIMQGNCRMNGNTAEVRIPSSASLQANPKVMHAKYDVFIHTPEWTYKIVMGKMTIIRDVSMH</sequence>
<protein>
    <submittedName>
        <fullName evidence="1">Uncharacterized protein</fullName>
    </submittedName>
</protein>
<name>A0A8S5T360_9CAUD</name>
<accession>A0A8S5T360</accession>